<dbReference type="Proteomes" id="UP000694872">
    <property type="component" value="Unplaced"/>
</dbReference>
<reference evidence="3" key="1">
    <citation type="submission" date="2025-08" db="UniProtKB">
        <authorList>
            <consortium name="RefSeq"/>
        </authorList>
    </citation>
    <scope>IDENTIFICATION</scope>
</reference>
<protein>
    <submittedName>
        <fullName evidence="3">Uncharacterized protein LOC106122445</fullName>
    </submittedName>
</protein>
<evidence type="ECO:0000256" key="1">
    <source>
        <dbReference type="SAM" id="Coils"/>
    </source>
</evidence>
<feature type="coiled-coil region" evidence="1">
    <location>
        <begin position="30"/>
        <end position="71"/>
    </location>
</feature>
<dbReference type="KEGG" id="pxu:106122445"/>
<sequence>MKELIISRTSFQEDELKKIAPTLLEIQQSNRNIESSIAFLSAQNEEYRKKIEKLERQAQEDKKYVTLLEEKIEDIQKSMRKTCFEIKNVPKKDKESKEDLIEMVTNLTKNIGCDVDKNHIKDIYRVRGKKDGARNTPIIVETTSTILKNDILKMSKSFNIRHKTKICAQHLGLRNGEDVPVYVTENLTPKSARLYFLARDLVKSKSYKFCWTAYGKVYVRKDENSAIILISNESQIQPLINKD</sequence>
<dbReference type="Pfam" id="PF25298">
    <property type="entry name" value="Baculo_FP_2nd"/>
    <property type="match status" value="1"/>
</dbReference>
<dbReference type="InterPro" id="IPR057251">
    <property type="entry name" value="FP_C"/>
</dbReference>
<accession>A0AAJ7EEA1</accession>
<proteinExistence type="predicted"/>
<dbReference type="GeneID" id="106122445"/>
<dbReference type="RefSeq" id="XP_013173848.1">
    <property type="nucleotide sequence ID" value="XM_013318394.1"/>
</dbReference>
<keyword evidence="1" id="KW-0175">Coiled coil</keyword>
<feature type="domain" description="FP protein C-terminal" evidence="2">
    <location>
        <begin position="188"/>
        <end position="237"/>
    </location>
</feature>
<evidence type="ECO:0000259" key="2">
    <source>
        <dbReference type="Pfam" id="PF25298"/>
    </source>
</evidence>
<organism evidence="3">
    <name type="scientific">Papilio xuthus</name>
    <name type="common">Asian swallowtail butterfly</name>
    <dbReference type="NCBI Taxonomy" id="66420"/>
    <lineage>
        <taxon>Eukaryota</taxon>
        <taxon>Metazoa</taxon>
        <taxon>Ecdysozoa</taxon>
        <taxon>Arthropoda</taxon>
        <taxon>Hexapoda</taxon>
        <taxon>Insecta</taxon>
        <taxon>Pterygota</taxon>
        <taxon>Neoptera</taxon>
        <taxon>Endopterygota</taxon>
        <taxon>Lepidoptera</taxon>
        <taxon>Glossata</taxon>
        <taxon>Ditrysia</taxon>
        <taxon>Papilionoidea</taxon>
        <taxon>Papilionidae</taxon>
        <taxon>Papilioninae</taxon>
        <taxon>Papilio</taxon>
    </lineage>
</organism>
<name>A0AAJ7EEA1_PAPXU</name>
<dbReference type="AlphaFoldDB" id="A0AAJ7EEA1"/>
<gene>
    <name evidence="3" type="primary">LOC106122445</name>
</gene>
<evidence type="ECO:0000313" key="3">
    <source>
        <dbReference type="RefSeq" id="XP_013173848.1"/>
    </source>
</evidence>